<evidence type="ECO:0000256" key="4">
    <source>
        <dbReference type="ARBA" id="ARBA00022801"/>
    </source>
</evidence>
<dbReference type="Proteomes" id="UP000325797">
    <property type="component" value="Chromosome"/>
</dbReference>
<dbReference type="InterPro" id="IPR051090">
    <property type="entry name" value="Inositol_monoP_superfamily"/>
</dbReference>
<evidence type="ECO:0000256" key="5">
    <source>
        <dbReference type="ARBA" id="ARBA00022842"/>
    </source>
</evidence>
<dbReference type="PANTHER" id="PTHR43200:SF6">
    <property type="entry name" value="3'(2'),5'-BISPHOSPHATE NUCLEOTIDASE"/>
    <property type="match status" value="1"/>
</dbReference>
<gene>
    <name evidence="7" type="ORF">FRZ61_31510</name>
</gene>
<dbReference type="PRINTS" id="PR00377">
    <property type="entry name" value="IMPHPHTASES"/>
</dbReference>
<feature type="binding site" evidence="6">
    <location>
        <position position="86"/>
    </location>
    <ligand>
        <name>Mg(2+)</name>
        <dbReference type="ChEBI" id="CHEBI:18420"/>
        <label>1</label>
        <note>catalytic</note>
    </ligand>
</feature>
<name>A0A5J6N7V2_9PROT</name>
<keyword evidence="4" id="KW-0378">Hydrolase</keyword>
<dbReference type="KEGG" id="hadh:FRZ61_31510"/>
<dbReference type="GO" id="GO:0016791">
    <property type="term" value="F:phosphatase activity"/>
    <property type="evidence" value="ECO:0007669"/>
    <property type="project" value="UniProtKB-ARBA"/>
</dbReference>
<dbReference type="SUPFAM" id="SSF56655">
    <property type="entry name" value="Carbohydrate phosphatase"/>
    <property type="match status" value="1"/>
</dbReference>
<feature type="binding site" evidence="6">
    <location>
        <position position="87"/>
    </location>
    <ligand>
        <name>Mg(2+)</name>
        <dbReference type="ChEBI" id="CHEBI:18420"/>
        <label>1</label>
        <note>catalytic</note>
    </ligand>
</feature>
<dbReference type="Pfam" id="PF00459">
    <property type="entry name" value="Inositol_P"/>
    <property type="match status" value="1"/>
</dbReference>
<dbReference type="Gene3D" id="3.40.190.80">
    <property type="match status" value="1"/>
</dbReference>
<dbReference type="RefSeq" id="WP_151118631.1">
    <property type="nucleotide sequence ID" value="NZ_CP042582.1"/>
</dbReference>
<evidence type="ECO:0000256" key="6">
    <source>
        <dbReference type="PIRSR" id="PIRSR600760-2"/>
    </source>
</evidence>
<keyword evidence="3 6" id="KW-0479">Metal-binding</keyword>
<feature type="binding site" evidence="6">
    <location>
        <position position="84"/>
    </location>
    <ligand>
        <name>Mg(2+)</name>
        <dbReference type="ChEBI" id="CHEBI:18420"/>
        <label>1</label>
        <note>catalytic</note>
    </ligand>
</feature>
<keyword evidence="5 6" id="KW-0460">Magnesium</keyword>
<comment type="similarity">
    <text evidence="2">Belongs to the inositol monophosphatase superfamily.</text>
</comment>
<dbReference type="AlphaFoldDB" id="A0A5J6N7V2"/>
<comment type="cofactor">
    <cofactor evidence="1 6">
        <name>Mg(2+)</name>
        <dbReference type="ChEBI" id="CHEBI:18420"/>
    </cofactor>
</comment>
<evidence type="ECO:0000256" key="3">
    <source>
        <dbReference type="ARBA" id="ARBA00022723"/>
    </source>
</evidence>
<dbReference type="OrthoDB" id="9785695at2"/>
<evidence type="ECO:0000256" key="2">
    <source>
        <dbReference type="ARBA" id="ARBA00009759"/>
    </source>
</evidence>
<feature type="binding site" evidence="6">
    <location>
        <position position="68"/>
    </location>
    <ligand>
        <name>Mg(2+)</name>
        <dbReference type="ChEBI" id="CHEBI:18420"/>
        <label>1</label>
        <note>catalytic</note>
    </ligand>
</feature>
<dbReference type="Gene3D" id="3.30.540.10">
    <property type="entry name" value="Fructose-1,6-Bisphosphatase, subunit A, domain 1"/>
    <property type="match status" value="1"/>
</dbReference>
<evidence type="ECO:0000313" key="7">
    <source>
        <dbReference type="EMBL" id="QEX23216.1"/>
    </source>
</evidence>
<evidence type="ECO:0000313" key="8">
    <source>
        <dbReference type="Proteomes" id="UP000325797"/>
    </source>
</evidence>
<evidence type="ECO:0000256" key="1">
    <source>
        <dbReference type="ARBA" id="ARBA00001946"/>
    </source>
</evidence>
<dbReference type="CDD" id="cd01641">
    <property type="entry name" value="Bacterial_IMPase_like_1"/>
    <property type="match status" value="1"/>
</dbReference>
<feature type="binding site" evidence="6">
    <location>
        <position position="210"/>
    </location>
    <ligand>
        <name>Mg(2+)</name>
        <dbReference type="ChEBI" id="CHEBI:18420"/>
        <label>1</label>
        <note>catalytic</note>
    </ligand>
</feature>
<organism evidence="7 8">
    <name type="scientific">Hypericibacter adhaerens</name>
    <dbReference type="NCBI Taxonomy" id="2602016"/>
    <lineage>
        <taxon>Bacteria</taxon>
        <taxon>Pseudomonadati</taxon>
        <taxon>Pseudomonadota</taxon>
        <taxon>Alphaproteobacteria</taxon>
        <taxon>Rhodospirillales</taxon>
        <taxon>Dongiaceae</taxon>
        <taxon>Hypericibacter</taxon>
    </lineage>
</organism>
<dbReference type="InterPro" id="IPR000760">
    <property type="entry name" value="Inositol_monophosphatase-like"/>
</dbReference>
<protein>
    <submittedName>
        <fullName evidence="7">Histidinol-phosphatase</fullName>
    </submittedName>
</protein>
<dbReference type="PANTHER" id="PTHR43200">
    <property type="entry name" value="PHOSPHATASE"/>
    <property type="match status" value="1"/>
</dbReference>
<dbReference type="GO" id="GO:0046872">
    <property type="term" value="F:metal ion binding"/>
    <property type="evidence" value="ECO:0007669"/>
    <property type="project" value="UniProtKB-KW"/>
</dbReference>
<accession>A0A5J6N7V2</accession>
<sequence length="267" mass="28466">MTLNRDVIEFANRLADASGAVLRRRFRQPFPISIKPDQSPVTAIDQEVETRLRGMIAAAYPDHGIIGEEYGADRPEAEHVWVLDPIDGTKSFIAGRPTFGTLIALCRQGRPVLGIIDHPVLGTGERWVGATGHPTLHDGAIVHVRSCPRIAAASMFGSSPHSSRPENERAFDRVRRAAGQVLYSADCYAYGLIASGHADLCIEFGLGIYDFLAAVPVLEGAGGIITDWSGAPLTIGSGENVVAAGDRTLHRAALAMLAQPETAPATP</sequence>
<dbReference type="EMBL" id="CP042582">
    <property type="protein sequence ID" value="QEX23216.1"/>
    <property type="molecule type" value="Genomic_DNA"/>
</dbReference>
<reference evidence="7 8" key="1">
    <citation type="submission" date="2019-08" db="EMBL/GenBank/DDBJ databases">
        <title>Hyperibacter terrae gen. nov., sp. nov. and Hyperibacter viscosus sp. nov., two new members in the family Rhodospirillaceae isolated from the rhizosphere of Hypericum perforatum.</title>
        <authorList>
            <person name="Noviana Z."/>
        </authorList>
    </citation>
    <scope>NUCLEOTIDE SEQUENCE [LARGE SCALE GENOMIC DNA]</scope>
    <source>
        <strain evidence="7 8">R5959</strain>
    </source>
</reference>
<proteinExistence type="inferred from homology"/>
<dbReference type="GO" id="GO:0000105">
    <property type="term" value="P:L-histidine biosynthetic process"/>
    <property type="evidence" value="ECO:0007669"/>
    <property type="project" value="TreeGrafter"/>
</dbReference>
<keyword evidence="8" id="KW-1185">Reference proteome</keyword>